<dbReference type="Pfam" id="PF01695">
    <property type="entry name" value="IstB_IS21"/>
    <property type="match status" value="1"/>
</dbReference>
<keyword evidence="4" id="KW-1185">Reference proteome</keyword>
<reference evidence="3 4" key="1">
    <citation type="submission" date="2020-02" db="EMBL/GenBank/DDBJ databases">
        <title>Fructobacillus sp. isolated from paper mulberry of Taiwan.</title>
        <authorList>
            <person name="Lin S.-T."/>
        </authorList>
    </citation>
    <scope>NUCLEOTIDE SEQUENCE [LARGE SCALE GENOMIC DNA]</scope>
    <source>
        <strain evidence="3 4">M2-14</strain>
    </source>
</reference>
<evidence type="ECO:0000259" key="2">
    <source>
        <dbReference type="Pfam" id="PF07319"/>
    </source>
</evidence>
<dbReference type="CDD" id="cd00009">
    <property type="entry name" value="AAA"/>
    <property type="match status" value="1"/>
</dbReference>
<feature type="domain" description="Primosomal DnaI N-terminal" evidence="2">
    <location>
        <begin position="1"/>
        <end position="95"/>
    </location>
</feature>
<name>A0ABS5R009_9LACO</name>
<dbReference type="NCBIfam" id="NF006505">
    <property type="entry name" value="PRK08939.1"/>
    <property type="match status" value="1"/>
</dbReference>
<dbReference type="PANTHER" id="PTHR30050:SF8">
    <property type="entry name" value="PRIMOSOMAL PROTEIN DNAI"/>
    <property type="match status" value="1"/>
</dbReference>
<dbReference type="InterPro" id="IPR027417">
    <property type="entry name" value="P-loop_NTPase"/>
</dbReference>
<evidence type="ECO:0000259" key="1">
    <source>
        <dbReference type="Pfam" id="PF01695"/>
    </source>
</evidence>
<dbReference type="RefSeq" id="WP_213809072.1">
    <property type="nucleotide sequence ID" value="NZ_JAAMFK010000004.1"/>
</dbReference>
<accession>A0ABS5R009</accession>
<evidence type="ECO:0000313" key="4">
    <source>
        <dbReference type="Proteomes" id="UP001519504"/>
    </source>
</evidence>
<sequence>MQDLGTVLKEFMKRYPAMTEGATAQTLKRIQADPDIQQFWTEHQSELKQDALVVSMMDLFEFMREKSREQDPKKALYPGYRPTLVVEKGYPHVSYEPTKQLVKQMKQKQLLTAFAVPKSALKADLSEVVQDFVQDSGRAKAMNVVADTLSHLIEKKQTKSDRFIPGVYLSGDFGVGKTFLMGAFANSLANNEIPVMMVHWASVIEDLKATFKKKNDESLKTMVNQMKQVSVLIIDDIGADTLTSWSRDAILGVILEYRMQHELTTCFTSNFEMDGLQDYLAQTKDGVEQGKAARLMQRVRFLSEPLQMSGENRRLMR</sequence>
<dbReference type="SUPFAM" id="SSF52540">
    <property type="entry name" value="P-loop containing nucleoside triphosphate hydrolases"/>
    <property type="match status" value="1"/>
</dbReference>
<gene>
    <name evidence="3" type="primary">dnaI</name>
    <name evidence="3" type="ORF">G6R29_04010</name>
</gene>
<protein>
    <submittedName>
        <fullName evidence="3">Primosomal protein DnaI</fullName>
    </submittedName>
</protein>
<dbReference type="Gene3D" id="3.40.50.300">
    <property type="entry name" value="P-loop containing nucleotide triphosphate hydrolases"/>
    <property type="match status" value="1"/>
</dbReference>
<dbReference type="PANTHER" id="PTHR30050">
    <property type="entry name" value="CHROMOSOMAL REPLICATION INITIATOR PROTEIN DNAA"/>
    <property type="match status" value="1"/>
</dbReference>
<dbReference type="InterPro" id="IPR002611">
    <property type="entry name" value="IstB_ATP-bd"/>
</dbReference>
<dbReference type="Proteomes" id="UP001519504">
    <property type="component" value="Unassembled WGS sequence"/>
</dbReference>
<dbReference type="InterPro" id="IPR009928">
    <property type="entry name" value="DnaI_N"/>
</dbReference>
<dbReference type="Pfam" id="PF07319">
    <property type="entry name" value="DnaI_N"/>
    <property type="match status" value="1"/>
</dbReference>
<feature type="domain" description="IstB-like ATP-binding" evidence="1">
    <location>
        <begin position="167"/>
        <end position="280"/>
    </location>
</feature>
<organism evidence="3 4">
    <name type="scientific">Fructobacillus broussonetiae</name>
    <dbReference type="NCBI Taxonomy" id="2713173"/>
    <lineage>
        <taxon>Bacteria</taxon>
        <taxon>Bacillati</taxon>
        <taxon>Bacillota</taxon>
        <taxon>Bacilli</taxon>
        <taxon>Lactobacillales</taxon>
        <taxon>Lactobacillaceae</taxon>
        <taxon>Fructobacillus</taxon>
    </lineage>
</organism>
<comment type="caution">
    <text evidence="3">The sequence shown here is derived from an EMBL/GenBank/DDBJ whole genome shotgun (WGS) entry which is preliminary data.</text>
</comment>
<proteinExistence type="predicted"/>
<dbReference type="EMBL" id="JAAMFK010000004">
    <property type="protein sequence ID" value="MBS9338788.1"/>
    <property type="molecule type" value="Genomic_DNA"/>
</dbReference>
<evidence type="ECO:0000313" key="3">
    <source>
        <dbReference type="EMBL" id="MBS9338788.1"/>
    </source>
</evidence>